<protein>
    <recommendedName>
        <fullName evidence="1">Cytidyltransferase-like domain-containing protein</fullName>
    </recommendedName>
</protein>
<accession>A0A383BZ96</accession>
<dbReference type="EMBL" id="UINC01204411">
    <property type="protein sequence ID" value="SVE25120.1"/>
    <property type="molecule type" value="Genomic_DNA"/>
</dbReference>
<reference evidence="2" key="1">
    <citation type="submission" date="2018-05" db="EMBL/GenBank/DDBJ databases">
        <authorList>
            <person name="Lanie J.A."/>
            <person name="Ng W.-L."/>
            <person name="Kazmierczak K.M."/>
            <person name="Andrzejewski T.M."/>
            <person name="Davidsen T.M."/>
            <person name="Wayne K.J."/>
            <person name="Tettelin H."/>
            <person name="Glass J.I."/>
            <person name="Rusch D."/>
            <person name="Podicherti R."/>
            <person name="Tsui H.-C.T."/>
            <person name="Winkler M.E."/>
        </authorList>
    </citation>
    <scope>NUCLEOTIDE SEQUENCE</scope>
</reference>
<organism evidence="2">
    <name type="scientific">marine metagenome</name>
    <dbReference type="NCBI Taxonomy" id="408172"/>
    <lineage>
        <taxon>unclassified sequences</taxon>
        <taxon>metagenomes</taxon>
        <taxon>ecological metagenomes</taxon>
    </lineage>
</organism>
<dbReference type="InterPro" id="IPR014729">
    <property type="entry name" value="Rossmann-like_a/b/a_fold"/>
</dbReference>
<dbReference type="InterPro" id="IPR004821">
    <property type="entry name" value="Cyt_trans-like"/>
</dbReference>
<dbReference type="SUPFAM" id="SSF52374">
    <property type="entry name" value="Nucleotidylyl transferase"/>
    <property type="match status" value="1"/>
</dbReference>
<evidence type="ECO:0000313" key="2">
    <source>
        <dbReference type="EMBL" id="SVE25120.1"/>
    </source>
</evidence>
<dbReference type="Pfam" id="PF01467">
    <property type="entry name" value="CTP_transf_like"/>
    <property type="match status" value="1"/>
</dbReference>
<dbReference type="AlphaFoldDB" id="A0A383BZ96"/>
<feature type="domain" description="Cytidyltransferase-like" evidence="1">
    <location>
        <begin position="1"/>
        <end position="73"/>
    </location>
</feature>
<proteinExistence type="predicted"/>
<name>A0A383BZ96_9ZZZZ</name>
<dbReference type="Gene3D" id="3.40.50.620">
    <property type="entry name" value="HUPs"/>
    <property type="match status" value="1"/>
</dbReference>
<evidence type="ECO:0000259" key="1">
    <source>
        <dbReference type="Pfam" id="PF01467"/>
    </source>
</evidence>
<gene>
    <name evidence="2" type="ORF">METZ01_LOCUS477974</name>
</gene>
<dbReference type="GO" id="GO:0003824">
    <property type="term" value="F:catalytic activity"/>
    <property type="evidence" value="ECO:0007669"/>
    <property type="project" value="InterPro"/>
</dbReference>
<sequence length="115" mass="13823">MLRESREHCDHLVVGLNVRPVTKQIMQSVVERYTQLQAVKWVDEIVPYGTEEELIDLIHLYRVDIRFIGEDYRDKPFTGDQLENIEIFYNRRDHRFSSTGLKAHVKENYEKDNRE</sequence>